<dbReference type="GO" id="GO:0016887">
    <property type="term" value="F:ATP hydrolysis activity"/>
    <property type="evidence" value="ECO:0007669"/>
    <property type="project" value="InterPro"/>
</dbReference>
<gene>
    <name evidence="4" type="primary">mutL</name>
    <name evidence="7" type="ORF">Q428_09275</name>
</gene>
<keyword evidence="3 4" id="KW-0234">DNA repair</keyword>
<comment type="caution">
    <text evidence="7">The sequence shown here is derived from an EMBL/GenBank/DDBJ whole genome shotgun (WGS) entry which is preliminary data.</text>
</comment>
<dbReference type="InterPro" id="IPR036890">
    <property type="entry name" value="HATPase_C_sf"/>
</dbReference>
<feature type="domain" description="DNA mismatch repair protein S5" evidence="6">
    <location>
        <begin position="209"/>
        <end position="327"/>
    </location>
</feature>
<evidence type="ECO:0000259" key="6">
    <source>
        <dbReference type="SMART" id="SM01340"/>
    </source>
</evidence>
<evidence type="ECO:0000313" key="7">
    <source>
        <dbReference type="EMBL" id="EYE88212.1"/>
    </source>
</evidence>
<dbReference type="SUPFAM" id="SSF55874">
    <property type="entry name" value="ATPase domain of HSP90 chaperone/DNA topoisomerase II/histidine kinase"/>
    <property type="match status" value="1"/>
</dbReference>
<dbReference type="PROSITE" id="PS00058">
    <property type="entry name" value="DNA_MISMATCH_REPAIR_1"/>
    <property type="match status" value="1"/>
</dbReference>
<dbReference type="PANTHER" id="PTHR10073:SF12">
    <property type="entry name" value="DNA MISMATCH REPAIR PROTEIN MLH1"/>
    <property type="match status" value="1"/>
</dbReference>
<dbReference type="Pfam" id="PF13589">
    <property type="entry name" value="HATPase_c_3"/>
    <property type="match status" value="1"/>
</dbReference>
<evidence type="ECO:0000256" key="2">
    <source>
        <dbReference type="ARBA" id="ARBA00022763"/>
    </source>
</evidence>
<keyword evidence="2 4" id="KW-0227">DNA damage</keyword>
<dbReference type="Gene3D" id="3.30.565.10">
    <property type="entry name" value="Histidine kinase-like ATPase, C-terminal domain"/>
    <property type="match status" value="1"/>
</dbReference>
<dbReference type="SUPFAM" id="SSF54211">
    <property type="entry name" value="Ribosomal protein S5 domain 2-like"/>
    <property type="match status" value="1"/>
</dbReference>
<dbReference type="Gene3D" id="3.30.230.10">
    <property type="match status" value="1"/>
</dbReference>
<dbReference type="InterPro" id="IPR020568">
    <property type="entry name" value="Ribosomal_Su5_D2-typ_SF"/>
</dbReference>
<reference evidence="7 8" key="1">
    <citation type="journal article" date="2014" name="Genome Announc.">
        <title>Draft Genome Sequence of Fervidicella metallireducens Strain AeBT, an Iron-Reducing Thermoanaerobe from the Great Artesian Basin.</title>
        <authorList>
            <person name="Patel B.K."/>
        </authorList>
    </citation>
    <scope>NUCLEOTIDE SEQUENCE [LARGE SCALE GENOMIC DNA]</scope>
    <source>
        <strain evidence="7 8">AeB</strain>
    </source>
</reference>
<dbReference type="GO" id="GO:0032300">
    <property type="term" value="C:mismatch repair complex"/>
    <property type="evidence" value="ECO:0007669"/>
    <property type="project" value="InterPro"/>
</dbReference>
<dbReference type="InterPro" id="IPR038973">
    <property type="entry name" value="MutL/Mlh/Pms-like"/>
</dbReference>
<dbReference type="CDD" id="cd00782">
    <property type="entry name" value="MutL_Trans"/>
    <property type="match status" value="1"/>
</dbReference>
<dbReference type="InterPro" id="IPR042120">
    <property type="entry name" value="MutL_C_dimsub"/>
</dbReference>
<dbReference type="PANTHER" id="PTHR10073">
    <property type="entry name" value="DNA MISMATCH REPAIR PROTEIN MLH, PMS, MUTL"/>
    <property type="match status" value="1"/>
</dbReference>
<dbReference type="SMART" id="SM00853">
    <property type="entry name" value="MutL_C"/>
    <property type="match status" value="1"/>
</dbReference>
<accession>A0A017RU58</accession>
<dbReference type="AlphaFoldDB" id="A0A017RU58"/>
<dbReference type="EMBL" id="AZQP01000026">
    <property type="protein sequence ID" value="EYE88212.1"/>
    <property type="molecule type" value="Genomic_DNA"/>
</dbReference>
<dbReference type="HAMAP" id="MF_00149">
    <property type="entry name" value="DNA_mis_repair"/>
    <property type="match status" value="1"/>
</dbReference>
<dbReference type="Pfam" id="PF08676">
    <property type="entry name" value="MutL_C"/>
    <property type="match status" value="1"/>
</dbReference>
<dbReference type="CDD" id="cd16926">
    <property type="entry name" value="HATPase_MutL-MLH-PMS-like"/>
    <property type="match status" value="1"/>
</dbReference>
<comment type="function">
    <text evidence="4">This protein is involved in the repair of mismatches in DNA. It is required for dam-dependent methyl-directed DNA mismatch repair. May act as a 'molecular matchmaker', a protein that promotes the formation of a stable complex between two or more DNA-binding proteins in an ATP-dependent manner without itself being part of a final effector complex.</text>
</comment>
<dbReference type="SUPFAM" id="SSF118116">
    <property type="entry name" value="DNA mismatch repair protein MutL"/>
    <property type="match status" value="1"/>
</dbReference>
<dbReference type="InterPro" id="IPR042121">
    <property type="entry name" value="MutL_C_regsub"/>
</dbReference>
<dbReference type="SMART" id="SM01340">
    <property type="entry name" value="DNA_mis_repair"/>
    <property type="match status" value="1"/>
</dbReference>
<dbReference type="Pfam" id="PF01119">
    <property type="entry name" value="DNA_mis_repair"/>
    <property type="match status" value="1"/>
</dbReference>
<name>A0A017RU58_9CLOT</name>
<dbReference type="FunFam" id="3.30.565.10:FF:000003">
    <property type="entry name" value="DNA mismatch repair endonuclease MutL"/>
    <property type="match status" value="1"/>
</dbReference>
<evidence type="ECO:0000256" key="4">
    <source>
        <dbReference type="HAMAP-Rule" id="MF_00149"/>
    </source>
</evidence>
<dbReference type="OrthoDB" id="9763467at2"/>
<evidence type="ECO:0000259" key="5">
    <source>
        <dbReference type="SMART" id="SM00853"/>
    </source>
</evidence>
<dbReference type="InterPro" id="IPR014721">
    <property type="entry name" value="Ribsml_uS5_D2-typ_fold_subgr"/>
</dbReference>
<protein>
    <recommendedName>
        <fullName evidence="4">DNA mismatch repair protein MutL</fullName>
    </recommendedName>
</protein>
<dbReference type="Proteomes" id="UP000019681">
    <property type="component" value="Unassembled WGS sequence"/>
</dbReference>
<sequence>MGIIRILDDNTINKIAAGEVIEKPASIIKELVENSIDAGATEISVEAKNGGISYIRVVDNGKGIQYEDMDKAFLRHATSKICSEVDLNYINTLGFRGEALASIAAISKIELMSKTAENEIGNRIYIEGGVTKVKEQCGCPDGTIITIKDVFFNTPARLKFLKSETREGIYITEIMQNLALSNPNISFKYKLNDKLVFSTKGDGDIKAVVFCIYGNQVVNNLIEINSSKEFITIKGYVGNSNIAKSNRNSQSLFVNGRYVKNKTITAAVEAAFKSLITINKFPFYILHMYVNPEFIDVNVHPSKAEIKFQDEQLIFKAVYHSVRDSILSVSSIPKIEDKQRFVSNVPKANTESVQIKISDGYEHKLEKSDNSLNLFKDNLDNQNFDKYVTEPMIKPKYTNDIEEFVHENNEIIELDSGCRKNDIKENECVNNNDNYLNNIDRISKFGPLSIVGQIHFTYIVAEGQEEMYLIDQHAAHERILYEQYVKQYSVNSMQTQNLLVPMVLDLSLSENQIVLDNKNVFIKLGYDIEEFGGNTISIRAVPVILGNPSSKDLFFDILNQLNENRRDSPSTVEKILYTMACKGAVKAGDKLSFKEMNSLIEQLRYCENPYTCPHGRPTIIKMTYLELEKKFKRIQ</sequence>
<dbReference type="GO" id="GO:0030983">
    <property type="term" value="F:mismatched DNA binding"/>
    <property type="evidence" value="ECO:0007669"/>
    <property type="project" value="InterPro"/>
</dbReference>
<organism evidence="7 8">
    <name type="scientific">Fervidicella metallireducens AeB</name>
    <dbReference type="NCBI Taxonomy" id="1403537"/>
    <lineage>
        <taxon>Bacteria</taxon>
        <taxon>Bacillati</taxon>
        <taxon>Bacillota</taxon>
        <taxon>Clostridia</taxon>
        <taxon>Eubacteriales</taxon>
        <taxon>Clostridiaceae</taxon>
        <taxon>Fervidicella</taxon>
    </lineage>
</organism>
<dbReference type="InterPro" id="IPR014762">
    <property type="entry name" value="DNA_mismatch_repair_CS"/>
</dbReference>
<dbReference type="GO" id="GO:0005524">
    <property type="term" value="F:ATP binding"/>
    <property type="evidence" value="ECO:0007669"/>
    <property type="project" value="InterPro"/>
</dbReference>
<dbReference type="InterPro" id="IPR014790">
    <property type="entry name" value="MutL_C"/>
</dbReference>
<dbReference type="InterPro" id="IPR037198">
    <property type="entry name" value="MutL_C_sf"/>
</dbReference>
<dbReference type="GO" id="GO:0140664">
    <property type="term" value="F:ATP-dependent DNA damage sensor activity"/>
    <property type="evidence" value="ECO:0007669"/>
    <property type="project" value="InterPro"/>
</dbReference>
<dbReference type="NCBIfam" id="TIGR00585">
    <property type="entry name" value="mutl"/>
    <property type="match status" value="1"/>
</dbReference>
<evidence type="ECO:0000313" key="8">
    <source>
        <dbReference type="Proteomes" id="UP000019681"/>
    </source>
</evidence>
<proteinExistence type="inferred from homology"/>
<dbReference type="Gene3D" id="3.30.1370.100">
    <property type="entry name" value="MutL, C-terminal domain, regulatory subdomain"/>
    <property type="match status" value="1"/>
</dbReference>
<dbReference type="InterPro" id="IPR020667">
    <property type="entry name" value="DNA_mismatch_repair_MutL"/>
</dbReference>
<dbReference type="InterPro" id="IPR002099">
    <property type="entry name" value="MutL/Mlh/PMS"/>
</dbReference>
<feature type="domain" description="MutL C-terminal dimerisation" evidence="5">
    <location>
        <begin position="450"/>
        <end position="591"/>
    </location>
</feature>
<evidence type="ECO:0000256" key="1">
    <source>
        <dbReference type="ARBA" id="ARBA00006082"/>
    </source>
</evidence>
<dbReference type="InterPro" id="IPR013507">
    <property type="entry name" value="DNA_mismatch_S5_2-like"/>
</dbReference>
<dbReference type="GO" id="GO:0006298">
    <property type="term" value="P:mismatch repair"/>
    <property type="evidence" value="ECO:0007669"/>
    <property type="project" value="UniProtKB-UniRule"/>
</dbReference>
<comment type="similarity">
    <text evidence="1 4">Belongs to the DNA mismatch repair MutL/HexB family.</text>
</comment>
<dbReference type="RefSeq" id="WP_035380139.1">
    <property type="nucleotide sequence ID" value="NZ_AZQP01000026.1"/>
</dbReference>
<dbReference type="STRING" id="1403537.Q428_09275"/>
<dbReference type="Gene3D" id="3.30.1540.20">
    <property type="entry name" value="MutL, C-terminal domain, dimerisation subdomain"/>
    <property type="match status" value="1"/>
</dbReference>
<evidence type="ECO:0000256" key="3">
    <source>
        <dbReference type="ARBA" id="ARBA00023204"/>
    </source>
</evidence>
<keyword evidence="8" id="KW-1185">Reference proteome</keyword>